<sequence>FSSEDLRAQTRSDACLILEKMPQCLGSEETTSANHTELKMTPSYLLTCAAKILQPC</sequence>
<comment type="caution">
    <text evidence="1">The sequence shown here is derived from an EMBL/GenBank/DDBJ whole genome shotgun (WGS) entry which is preliminary data.</text>
</comment>
<organism evidence="1 2">
    <name type="scientific">Caerostris extrusa</name>
    <name type="common">Bark spider</name>
    <name type="synonym">Caerostris bankana</name>
    <dbReference type="NCBI Taxonomy" id="172846"/>
    <lineage>
        <taxon>Eukaryota</taxon>
        <taxon>Metazoa</taxon>
        <taxon>Ecdysozoa</taxon>
        <taxon>Arthropoda</taxon>
        <taxon>Chelicerata</taxon>
        <taxon>Arachnida</taxon>
        <taxon>Araneae</taxon>
        <taxon>Araneomorphae</taxon>
        <taxon>Entelegynae</taxon>
        <taxon>Araneoidea</taxon>
        <taxon>Araneidae</taxon>
        <taxon>Caerostris</taxon>
    </lineage>
</organism>
<reference evidence="1 2" key="1">
    <citation type="submission" date="2021-06" db="EMBL/GenBank/DDBJ databases">
        <title>Caerostris extrusa draft genome.</title>
        <authorList>
            <person name="Kono N."/>
            <person name="Arakawa K."/>
        </authorList>
    </citation>
    <scope>NUCLEOTIDE SEQUENCE [LARGE SCALE GENOMIC DNA]</scope>
</reference>
<accession>A0AAV4PA49</accession>
<evidence type="ECO:0000313" key="1">
    <source>
        <dbReference type="EMBL" id="GIX93939.1"/>
    </source>
</evidence>
<dbReference type="AlphaFoldDB" id="A0AAV4PA49"/>
<dbReference type="EMBL" id="BPLR01004314">
    <property type="protein sequence ID" value="GIX93939.1"/>
    <property type="molecule type" value="Genomic_DNA"/>
</dbReference>
<proteinExistence type="predicted"/>
<protein>
    <submittedName>
        <fullName evidence="1">Uncharacterized protein</fullName>
    </submittedName>
</protein>
<dbReference type="Proteomes" id="UP001054945">
    <property type="component" value="Unassembled WGS sequence"/>
</dbReference>
<gene>
    <name evidence="1" type="ORF">CEXT_3941</name>
</gene>
<evidence type="ECO:0000313" key="2">
    <source>
        <dbReference type="Proteomes" id="UP001054945"/>
    </source>
</evidence>
<keyword evidence="2" id="KW-1185">Reference proteome</keyword>
<feature type="non-terminal residue" evidence="1">
    <location>
        <position position="1"/>
    </location>
</feature>
<name>A0AAV4PA49_CAEEX</name>